<organism evidence="6 7">
    <name type="scientific">Lipingzhangella rawalii</name>
    <dbReference type="NCBI Taxonomy" id="2055835"/>
    <lineage>
        <taxon>Bacteria</taxon>
        <taxon>Bacillati</taxon>
        <taxon>Actinomycetota</taxon>
        <taxon>Actinomycetes</taxon>
        <taxon>Streptosporangiales</taxon>
        <taxon>Nocardiopsidaceae</taxon>
        <taxon>Lipingzhangella</taxon>
    </lineage>
</organism>
<evidence type="ECO:0000313" key="6">
    <source>
        <dbReference type="EMBL" id="MDS1271513.1"/>
    </source>
</evidence>
<keyword evidence="4" id="KW-0862">Zinc</keyword>
<dbReference type="PANTHER" id="PTHR46233">
    <property type="entry name" value="HYDROXYACYLGLUTATHIONE HYDROLASE GLOC"/>
    <property type="match status" value="1"/>
</dbReference>
<dbReference type="SUPFAM" id="SSF56281">
    <property type="entry name" value="Metallo-hydrolase/oxidoreductase"/>
    <property type="match status" value="1"/>
</dbReference>
<keyword evidence="2" id="KW-0479">Metal-binding</keyword>
<evidence type="ECO:0000259" key="5">
    <source>
        <dbReference type="SMART" id="SM00849"/>
    </source>
</evidence>
<dbReference type="Pfam" id="PF00753">
    <property type="entry name" value="Lactamase_B"/>
    <property type="match status" value="1"/>
</dbReference>
<sequence length="243" mass="26251">MFFTTVEADAFGTKCYLLARGRGTDCVIVDPGIGVAGRLDEEVRANGLRPVAVLLTHGHLDHTDATTQVCRAYDVPVHIHQGDVWMLSDPFAGLGSEFAPQFEEVLGPDWIWTEPDDVRFLSGGSEIELAGLAFGVDHTPGHTPGSVMFNLPGDERAHSYCLVGDTLHAGTIGRTDMPGGDRGQALHSLRSKILVKPDETVALTGHGRDSTVGRERFTNPFLLQAAKYETMEPADSEGGRTIR</sequence>
<dbReference type="CDD" id="cd06262">
    <property type="entry name" value="metallo-hydrolase-like_MBL-fold"/>
    <property type="match status" value="1"/>
</dbReference>
<dbReference type="PANTHER" id="PTHR46233:SF3">
    <property type="entry name" value="HYDROXYACYLGLUTATHIONE HYDROLASE GLOC"/>
    <property type="match status" value="1"/>
</dbReference>
<keyword evidence="7" id="KW-1185">Reference proteome</keyword>
<dbReference type="InterPro" id="IPR001279">
    <property type="entry name" value="Metallo-B-lactamas"/>
</dbReference>
<comment type="caution">
    <text evidence="6">The sequence shown here is derived from an EMBL/GenBank/DDBJ whole genome shotgun (WGS) entry which is preliminary data.</text>
</comment>
<dbReference type="InterPro" id="IPR036866">
    <property type="entry name" value="RibonucZ/Hydroxyglut_hydro"/>
</dbReference>
<dbReference type="Gene3D" id="3.60.15.10">
    <property type="entry name" value="Ribonuclease Z/Hydroxyacylglutathione hydrolase-like"/>
    <property type="match status" value="1"/>
</dbReference>
<feature type="domain" description="Metallo-beta-lactamase" evidence="5">
    <location>
        <begin position="12"/>
        <end position="206"/>
    </location>
</feature>
<comment type="cofactor">
    <cofactor evidence="1">
        <name>Zn(2+)</name>
        <dbReference type="ChEBI" id="CHEBI:29105"/>
    </cofactor>
</comment>
<name>A0ABU2H875_9ACTN</name>
<evidence type="ECO:0000256" key="1">
    <source>
        <dbReference type="ARBA" id="ARBA00001947"/>
    </source>
</evidence>
<evidence type="ECO:0000313" key="7">
    <source>
        <dbReference type="Proteomes" id="UP001250214"/>
    </source>
</evidence>
<reference evidence="7" key="1">
    <citation type="submission" date="2023-07" db="EMBL/GenBank/DDBJ databases">
        <title>Novel species in the genus Lipingzhangella isolated from Sambhar Salt Lake.</title>
        <authorList>
            <person name="Jiya N."/>
            <person name="Kajale S."/>
            <person name="Sharma A."/>
        </authorList>
    </citation>
    <scope>NUCLEOTIDE SEQUENCE [LARGE SCALE GENOMIC DNA]</scope>
    <source>
        <strain evidence="7">LS1_29</strain>
    </source>
</reference>
<accession>A0ABU2H875</accession>
<dbReference type="EMBL" id="JAVLVT010000006">
    <property type="protein sequence ID" value="MDS1271513.1"/>
    <property type="molecule type" value="Genomic_DNA"/>
</dbReference>
<evidence type="ECO:0000256" key="2">
    <source>
        <dbReference type="ARBA" id="ARBA00022723"/>
    </source>
</evidence>
<protein>
    <submittedName>
        <fullName evidence="6">MBL fold metallo-hydrolase</fullName>
    </submittedName>
</protein>
<dbReference type="RefSeq" id="WP_310913065.1">
    <property type="nucleotide sequence ID" value="NZ_JAVLVT010000006.1"/>
</dbReference>
<dbReference type="SMART" id="SM00849">
    <property type="entry name" value="Lactamase_B"/>
    <property type="match status" value="1"/>
</dbReference>
<evidence type="ECO:0000256" key="4">
    <source>
        <dbReference type="ARBA" id="ARBA00022833"/>
    </source>
</evidence>
<keyword evidence="3" id="KW-0378">Hydrolase</keyword>
<dbReference type="InterPro" id="IPR051453">
    <property type="entry name" value="MBL_Glyoxalase_II"/>
</dbReference>
<gene>
    <name evidence="6" type="ORF">RIF23_14535</name>
</gene>
<evidence type="ECO:0000256" key="3">
    <source>
        <dbReference type="ARBA" id="ARBA00022801"/>
    </source>
</evidence>
<dbReference type="Proteomes" id="UP001250214">
    <property type="component" value="Unassembled WGS sequence"/>
</dbReference>
<proteinExistence type="predicted"/>